<dbReference type="PANTHER" id="PTHR37721">
    <property type="entry name" value="OS05G0464200 PROTEIN"/>
    <property type="match status" value="1"/>
</dbReference>
<accession>A0A4P1RA23</accession>
<dbReference type="EMBL" id="CM007368">
    <property type="protein sequence ID" value="OIW05780.1"/>
    <property type="molecule type" value="Genomic_DNA"/>
</dbReference>
<evidence type="ECO:0000256" key="1">
    <source>
        <dbReference type="SAM" id="MobiDB-lite"/>
    </source>
</evidence>
<reference evidence="2 3" key="1">
    <citation type="journal article" date="2017" name="Plant Biotechnol. J.">
        <title>A comprehensive draft genome sequence for lupin (Lupinus angustifolius), an emerging health food: insights into plant-microbe interactions and legume evolution.</title>
        <authorList>
            <person name="Hane J.K."/>
            <person name="Ming Y."/>
            <person name="Kamphuis L.G."/>
            <person name="Nelson M.N."/>
            <person name="Garg G."/>
            <person name="Atkins C.A."/>
            <person name="Bayer P.E."/>
            <person name="Bravo A."/>
            <person name="Bringans S."/>
            <person name="Cannon S."/>
            <person name="Edwards D."/>
            <person name="Foley R."/>
            <person name="Gao L.L."/>
            <person name="Harrison M.J."/>
            <person name="Huang W."/>
            <person name="Hurgobin B."/>
            <person name="Li S."/>
            <person name="Liu C.W."/>
            <person name="McGrath A."/>
            <person name="Morahan G."/>
            <person name="Murray J."/>
            <person name="Weller J."/>
            <person name="Jian J."/>
            <person name="Singh K.B."/>
        </authorList>
    </citation>
    <scope>NUCLEOTIDE SEQUENCE</scope>
    <source>
        <strain evidence="3">cv. Tanjil</strain>
        <tissue evidence="2">Whole plant</tissue>
    </source>
</reference>
<proteinExistence type="predicted"/>
<dbReference type="Proteomes" id="UP000188354">
    <property type="component" value="Chromosome LG08"/>
</dbReference>
<dbReference type="Gramene" id="OIW05780">
    <property type="protein sequence ID" value="OIW05780"/>
    <property type="gene ID" value="TanjilG_23566"/>
</dbReference>
<gene>
    <name evidence="2" type="ORF">TanjilG_23566</name>
</gene>
<feature type="region of interest" description="Disordered" evidence="1">
    <location>
        <begin position="1"/>
        <end position="21"/>
    </location>
</feature>
<sequence length="72" mass="7616">MATTSSLTHDKDKANLPPKRGQIKAQIFSSFVKFVTSKGEKITENNDDNNNNAGGSASTTPPPSAYNSDVSS</sequence>
<protein>
    <submittedName>
        <fullName evidence="2">Uncharacterized protein</fullName>
    </submittedName>
</protein>
<keyword evidence="3" id="KW-1185">Reference proteome</keyword>
<dbReference type="AlphaFoldDB" id="A0A4P1RA23"/>
<evidence type="ECO:0000313" key="2">
    <source>
        <dbReference type="EMBL" id="OIW05780.1"/>
    </source>
</evidence>
<feature type="region of interest" description="Disordered" evidence="1">
    <location>
        <begin position="38"/>
        <end position="72"/>
    </location>
</feature>
<evidence type="ECO:0000313" key="3">
    <source>
        <dbReference type="Proteomes" id="UP000188354"/>
    </source>
</evidence>
<dbReference type="PANTHER" id="PTHR37721:SF1">
    <property type="entry name" value="OS05G0464200 PROTEIN"/>
    <property type="match status" value="1"/>
</dbReference>
<name>A0A4P1RA23_LUPAN</name>
<organism evidence="2 3">
    <name type="scientific">Lupinus angustifolius</name>
    <name type="common">Narrow-leaved blue lupine</name>
    <dbReference type="NCBI Taxonomy" id="3871"/>
    <lineage>
        <taxon>Eukaryota</taxon>
        <taxon>Viridiplantae</taxon>
        <taxon>Streptophyta</taxon>
        <taxon>Embryophyta</taxon>
        <taxon>Tracheophyta</taxon>
        <taxon>Spermatophyta</taxon>
        <taxon>Magnoliopsida</taxon>
        <taxon>eudicotyledons</taxon>
        <taxon>Gunneridae</taxon>
        <taxon>Pentapetalae</taxon>
        <taxon>rosids</taxon>
        <taxon>fabids</taxon>
        <taxon>Fabales</taxon>
        <taxon>Fabaceae</taxon>
        <taxon>Papilionoideae</taxon>
        <taxon>50 kb inversion clade</taxon>
        <taxon>genistoids sensu lato</taxon>
        <taxon>core genistoids</taxon>
        <taxon>Genisteae</taxon>
        <taxon>Lupinus</taxon>
    </lineage>
</organism>
<feature type="compositionally biased region" description="Low complexity" evidence="1">
    <location>
        <begin position="48"/>
        <end position="59"/>
    </location>
</feature>